<evidence type="ECO:0000256" key="5">
    <source>
        <dbReference type="SAM" id="Phobius"/>
    </source>
</evidence>
<dbReference type="GO" id="GO:0016020">
    <property type="term" value="C:membrane"/>
    <property type="evidence" value="ECO:0007669"/>
    <property type="project" value="UniProtKB-SubCell"/>
</dbReference>
<comment type="subcellular location">
    <subcellularLocation>
        <location evidence="1">Membrane</location>
        <topology evidence="1">Multi-pass membrane protein</topology>
    </subcellularLocation>
</comment>
<evidence type="ECO:0000256" key="4">
    <source>
        <dbReference type="ARBA" id="ARBA00023136"/>
    </source>
</evidence>
<dbReference type="EMBL" id="JABFTP020000042">
    <property type="protein sequence ID" value="KAL3270712.1"/>
    <property type="molecule type" value="Genomic_DNA"/>
</dbReference>
<evidence type="ECO:0000256" key="2">
    <source>
        <dbReference type="ARBA" id="ARBA00022692"/>
    </source>
</evidence>
<organism evidence="6 7">
    <name type="scientific">Cryptolaemus montrouzieri</name>
    <dbReference type="NCBI Taxonomy" id="559131"/>
    <lineage>
        <taxon>Eukaryota</taxon>
        <taxon>Metazoa</taxon>
        <taxon>Ecdysozoa</taxon>
        <taxon>Arthropoda</taxon>
        <taxon>Hexapoda</taxon>
        <taxon>Insecta</taxon>
        <taxon>Pterygota</taxon>
        <taxon>Neoptera</taxon>
        <taxon>Endopterygota</taxon>
        <taxon>Coleoptera</taxon>
        <taxon>Polyphaga</taxon>
        <taxon>Cucujiformia</taxon>
        <taxon>Coccinelloidea</taxon>
        <taxon>Coccinellidae</taxon>
        <taxon>Scymninae</taxon>
        <taxon>Scymnini</taxon>
        <taxon>Cryptolaemus</taxon>
    </lineage>
</organism>
<accession>A0ABD2MX20</accession>
<dbReference type="SUPFAM" id="SSF81324">
    <property type="entry name" value="Voltage-gated potassium channels"/>
    <property type="match status" value="1"/>
</dbReference>
<evidence type="ECO:0000313" key="6">
    <source>
        <dbReference type="EMBL" id="KAL3270712.1"/>
    </source>
</evidence>
<proteinExistence type="predicted"/>
<gene>
    <name evidence="6" type="ORF">HHI36_021240</name>
</gene>
<evidence type="ECO:0000256" key="3">
    <source>
        <dbReference type="ARBA" id="ARBA00022989"/>
    </source>
</evidence>
<keyword evidence="7" id="KW-1185">Reference proteome</keyword>
<dbReference type="InterPro" id="IPR003280">
    <property type="entry name" value="2pore_dom_K_chnl"/>
</dbReference>
<dbReference type="PANTHER" id="PTHR11003:SF325">
    <property type="entry name" value="POTASSIUM CHANNEL DOMAIN-CONTAINING PROTEIN"/>
    <property type="match status" value="1"/>
</dbReference>
<evidence type="ECO:0000256" key="1">
    <source>
        <dbReference type="ARBA" id="ARBA00004141"/>
    </source>
</evidence>
<dbReference type="AlphaFoldDB" id="A0ABD2MX20"/>
<comment type="caution">
    <text evidence="6">The sequence shown here is derived from an EMBL/GenBank/DDBJ whole genome shotgun (WGS) entry which is preliminary data.</text>
</comment>
<protein>
    <submittedName>
        <fullName evidence="6">Uncharacterized protein</fullName>
    </submittedName>
</protein>
<sequence>MIRGSQSTPLYSGYLPHSPYLKRPSPPGSPVSKRSCYEHEIIQRQSIFCCCYSCPEKNRSTSLLATFGICCLVLLYTVFGAFIFMALEGGFRQESATGPSKPAQSEDSLVGVLRTQTVERLWSITENLNILYKENWTRLAAEEVLVFQESLFKVLHDYEGNLNPIGYHQVHKWSFSSSFLYSLTLITTIVVTLEINVTKSLTCISIWNGNCGLGWSGLEDNLCRAFGE</sequence>
<dbReference type="Gene3D" id="1.10.287.70">
    <property type="match status" value="1"/>
</dbReference>
<keyword evidence="4 5" id="KW-0472">Membrane</keyword>
<name>A0ABD2MX20_9CUCU</name>
<keyword evidence="3 5" id="KW-1133">Transmembrane helix</keyword>
<keyword evidence="2 5" id="KW-0812">Transmembrane</keyword>
<dbReference type="PANTHER" id="PTHR11003">
    <property type="entry name" value="POTASSIUM CHANNEL, SUBFAMILY K"/>
    <property type="match status" value="1"/>
</dbReference>
<reference evidence="6 7" key="1">
    <citation type="journal article" date="2021" name="BMC Biol.">
        <title>Horizontally acquired antibacterial genes associated with adaptive radiation of ladybird beetles.</title>
        <authorList>
            <person name="Li H.S."/>
            <person name="Tang X.F."/>
            <person name="Huang Y.H."/>
            <person name="Xu Z.Y."/>
            <person name="Chen M.L."/>
            <person name="Du X.Y."/>
            <person name="Qiu B.Y."/>
            <person name="Chen P.T."/>
            <person name="Zhang W."/>
            <person name="Slipinski A."/>
            <person name="Escalona H.E."/>
            <person name="Waterhouse R.M."/>
            <person name="Zwick A."/>
            <person name="Pang H."/>
        </authorList>
    </citation>
    <scope>NUCLEOTIDE SEQUENCE [LARGE SCALE GENOMIC DNA]</scope>
    <source>
        <strain evidence="6">SYSU2018</strain>
    </source>
</reference>
<dbReference type="Proteomes" id="UP001516400">
    <property type="component" value="Unassembled WGS sequence"/>
</dbReference>
<evidence type="ECO:0000313" key="7">
    <source>
        <dbReference type="Proteomes" id="UP001516400"/>
    </source>
</evidence>
<feature type="transmembrane region" description="Helical" evidence="5">
    <location>
        <begin position="63"/>
        <end position="87"/>
    </location>
</feature>